<dbReference type="RefSeq" id="WP_078667028.1">
    <property type="nucleotide sequence ID" value="NZ_FUWZ01000001.1"/>
</dbReference>
<reference evidence="2" key="1">
    <citation type="submission" date="2017-02" db="EMBL/GenBank/DDBJ databases">
        <authorList>
            <person name="Varghese N."/>
            <person name="Submissions S."/>
        </authorList>
    </citation>
    <scope>NUCLEOTIDE SEQUENCE [LARGE SCALE GENOMIC DNA]</scope>
    <source>
        <strain evidence="2">DSM 22224</strain>
    </source>
</reference>
<evidence type="ECO:0000313" key="2">
    <source>
        <dbReference type="Proteomes" id="UP000190367"/>
    </source>
</evidence>
<dbReference type="AlphaFoldDB" id="A0A1T4KUW3"/>
<sequence>MVNPAGCQPLTNTTTMSYRLFLTYFLLCITSPILAQRVISDAKIVYKIDLPPERAQMDAMQEGSTLTQYMRGQLSRIDMDFNIVKYTYLINSKEETLTTLIDQHGNKYLIRASKGQYEKELKQYENVQFKDQPETRQIAGYTCKKTIGTMPDGVTTFEVYYTPDLVPENRHYNRRFANLKGIPLEFEIVTKTGSKMRVIATKVELYPIPASYFDIPKTGYKVVSPEELKNMQ</sequence>
<keyword evidence="2" id="KW-1185">Reference proteome</keyword>
<dbReference type="EMBL" id="FUWZ01000001">
    <property type="protein sequence ID" value="SJZ46235.1"/>
    <property type="molecule type" value="Genomic_DNA"/>
</dbReference>
<dbReference type="Proteomes" id="UP000190367">
    <property type="component" value="Unassembled WGS sequence"/>
</dbReference>
<evidence type="ECO:0000313" key="1">
    <source>
        <dbReference type="EMBL" id="SJZ46235.1"/>
    </source>
</evidence>
<organism evidence="1 2">
    <name type="scientific">Chitinophaga eiseniae</name>
    <dbReference type="NCBI Taxonomy" id="634771"/>
    <lineage>
        <taxon>Bacteria</taxon>
        <taxon>Pseudomonadati</taxon>
        <taxon>Bacteroidota</taxon>
        <taxon>Chitinophagia</taxon>
        <taxon>Chitinophagales</taxon>
        <taxon>Chitinophagaceae</taxon>
        <taxon>Chitinophaga</taxon>
    </lineage>
</organism>
<accession>A0A1T4KUW3</accession>
<dbReference type="STRING" id="634771.SAMN04488128_101319"/>
<protein>
    <submittedName>
        <fullName evidence="1">GLPGLI family protein</fullName>
    </submittedName>
</protein>
<name>A0A1T4KUW3_9BACT</name>
<dbReference type="OrthoDB" id="1467107at2"/>
<proteinExistence type="predicted"/>
<gene>
    <name evidence="1" type="ORF">SAMN04488128_101319</name>
</gene>